<evidence type="ECO:0000256" key="2">
    <source>
        <dbReference type="ARBA" id="ARBA00023002"/>
    </source>
</evidence>
<evidence type="ECO:0000313" key="4">
    <source>
        <dbReference type="EMBL" id="MXO52227.1"/>
    </source>
</evidence>
<accession>A0A844Y492</accession>
<dbReference type="PANTHER" id="PTHR24320">
    <property type="entry name" value="RETINOL DEHYDROGENASE"/>
    <property type="match status" value="1"/>
</dbReference>
<dbReference type="GO" id="GO:0016491">
    <property type="term" value="F:oxidoreductase activity"/>
    <property type="evidence" value="ECO:0007669"/>
    <property type="project" value="UniProtKB-KW"/>
</dbReference>
<reference evidence="4 5" key="1">
    <citation type="submission" date="2019-12" db="EMBL/GenBank/DDBJ databases">
        <title>Genomic-based taxomic classification of the family Erythrobacteraceae.</title>
        <authorList>
            <person name="Xu L."/>
        </authorList>
    </citation>
    <scope>NUCLEOTIDE SEQUENCE [LARGE SCALE GENOMIC DNA]</scope>
    <source>
        <strain evidence="4 5">DSM 16225</strain>
    </source>
</reference>
<keyword evidence="2" id="KW-0560">Oxidoreductase</keyword>
<name>A0A844Y492_9SPHN</name>
<dbReference type="RefSeq" id="WP_160608886.1">
    <property type="nucleotide sequence ID" value="NZ_WTYF01000004.1"/>
</dbReference>
<keyword evidence="5" id="KW-1185">Reference proteome</keyword>
<sequence>MMSKFGYESTADEVLEGKDLTGRTVLITGAYSGLGRETARAMGAKGAHLILSGRDEGKLAEAASEISQETGASVETLVCDLASLDSVRAAAREANERFDKIDLLINNAGVMACDEAKTADGFEMQFGTNHLGHFVLTNHLVPLLEQGERPRIVNLSSRGHHIAPVDFDDPNFERREYEKWQSYGQSKTANVLFAVGLEDRLADKGIHAYSLHPGGIMTNLSRHMTDQDMADLVERIRKNAEASGQTPEPFKSIPQGAATTCWAATAEELEGAGGLYCENCHVADQDDESPSGGVRSYAIDKGNADRLWAMSEEMVGETFAY</sequence>
<dbReference type="SUPFAM" id="SSF51735">
    <property type="entry name" value="NAD(P)-binding Rossmann-fold domains"/>
    <property type="match status" value="1"/>
</dbReference>
<evidence type="ECO:0000256" key="3">
    <source>
        <dbReference type="ARBA" id="ARBA00071493"/>
    </source>
</evidence>
<evidence type="ECO:0000256" key="1">
    <source>
        <dbReference type="ARBA" id="ARBA00006484"/>
    </source>
</evidence>
<dbReference type="Gene3D" id="3.40.50.720">
    <property type="entry name" value="NAD(P)-binding Rossmann-like Domain"/>
    <property type="match status" value="1"/>
</dbReference>
<dbReference type="EMBL" id="WTYF01000004">
    <property type="protein sequence ID" value="MXO52227.1"/>
    <property type="molecule type" value="Genomic_DNA"/>
</dbReference>
<dbReference type="InterPro" id="IPR036291">
    <property type="entry name" value="NAD(P)-bd_dom_sf"/>
</dbReference>
<dbReference type="InterPro" id="IPR002347">
    <property type="entry name" value="SDR_fam"/>
</dbReference>
<dbReference type="PANTHER" id="PTHR24320:SF148">
    <property type="entry name" value="NAD(P)-BINDING ROSSMANN-FOLD SUPERFAMILY PROTEIN"/>
    <property type="match status" value="1"/>
</dbReference>
<dbReference type="FunFam" id="3.40.50.720:FF:000594">
    <property type="entry name" value="Short-chain oxidoreductase"/>
    <property type="match status" value="1"/>
</dbReference>
<gene>
    <name evidence="4" type="ORF">GRI42_13010</name>
</gene>
<dbReference type="Pfam" id="PF00106">
    <property type="entry name" value="adh_short"/>
    <property type="match status" value="1"/>
</dbReference>
<dbReference type="OrthoDB" id="109589at2"/>
<proteinExistence type="inferred from homology"/>
<dbReference type="AlphaFoldDB" id="A0A844Y492"/>
<dbReference type="CDD" id="cd05327">
    <property type="entry name" value="retinol-DH_like_SDR_c_like"/>
    <property type="match status" value="1"/>
</dbReference>
<dbReference type="PRINTS" id="PR00081">
    <property type="entry name" value="GDHRDH"/>
</dbReference>
<evidence type="ECO:0000313" key="5">
    <source>
        <dbReference type="Proteomes" id="UP000444185"/>
    </source>
</evidence>
<comment type="caution">
    <text evidence="4">The sequence shown here is derived from an EMBL/GenBank/DDBJ whole genome shotgun (WGS) entry which is preliminary data.</text>
</comment>
<organism evidence="4 5">
    <name type="scientific">Qipengyuania gaetbuli</name>
    <dbReference type="NCBI Taxonomy" id="266952"/>
    <lineage>
        <taxon>Bacteria</taxon>
        <taxon>Pseudomonadati</taxon>
        <taxon>Pseudomonadota</taxon>
        <taxon>Alphaproteobacteria</taxon>
        <taxon>Sphingomonadales</taxon>
        <taxon>Erythrobacteraceae</taxon>
        <taxon>Qipengyuania</taxon>
    </lineage>
</organism>
<dbReference type="Proteomes" id="UP000444185">
    <property type="component" value="Unassembled WGS sequence"/>
</dbReference>
<protein>
    <recommendedName>
        <fullName evidence="3">Probable oxidoreductase</fullName>
    </recommendedName>
</protein>
<comment type="similarity">
    <text evidence="1">Belongs to the short-chain dehydrogenases/reductases (SDR) family.</text>
</comment>